<dbReference type="PANTHER" id="PTHR10569">
    <property type="entry name" value="GLYCOGEN DEBRANCHING ENZYME"/>
    <property type="match status" value="1"/>
</dbReference>
<dbReference type="Pfam" id="PF14701">
    <property type="entry name" value="hDGE_amylase"/>
    <property type="match status" value="1"/>
</dbReference>
<evidence type="ECO:0000313" key="22">
    <source>
        <dbReference type="EMBL" id="ETW79125.1"/>
    </source>
</evidence>
<dbReference type="InterPro" id="IPR017853">
    <property type="entry name" value="GH"/>
</dbReference>
<evidence type="ECO:0000259" key="18">
    <source>
        <dbReference type="Pfam" id="PF06202"/>
    </source>
</evidence>
<evidence type="ECO:0000259" key="21">
    <source>
        <dbReference type="Pfam" id="PF14702"/>
    </source>
</evidence>
<keyword evidence="9" id="KW-0328">Glycosyltransferase</keyword>
<dbReference type="InterPro" id="IPR032792">
    <property type="entry name" value="AGL_glucanoTrfase"/>
</dbReference>
<dbReference type="Pfam" id="PF14702">
    <property type="entry name" value="hGDE_central"/>
    <property type="match status" value="1"/>
</dbReference>
<dbReference type="STRING" id="747525.W4K1A9"/>
<evidence type="ECO:0000256" key="11">
    <source>
        <dbReference type="ARBA" id="ARBA00022801"/>
    </source>
</evidence>
<accession>W4K1A9</accession>
<dbReference type="EC" id="3.2.1.33" evidence="6"/>
<dbReference type="GO" id="GO:0005978">
    <property type="term" value="P:glycogen biosynthetic process"/>
    <property type="evidence" value="ECO:0007669"/>
    <property type="project" value="UniProtKB-KW"/>
</dbReference>
<evidence type="ECO:0000256" key="13">
    <source>
        <dbReference type="ARBA" id="ARBA00023268"/>
    </source>
</evidence>
<dbReference type="SUPFAM" id="SSF51445">
    <property type="entry name" value="(Trans)glycosidases"/>
    <property type="match status" value="1"/>
</dbReference>
<dbReference type="GO" id="GO:0004135">
    <property type="term" value="F:amylo-alpha-1,6-glucosidase activity"/>
    <property type="evidence" value="ECO:0007669"/>
    <property type="project" value="UniProtKB-EC"/>
</dbReference>
<keyword evidence="8" id="KW-0963">Cytoplasm</keyword>
<gene>
    <name evidence="22" type="ORF">HETIRDRAFT_156063</name>
</gene>
<dbReference type="GO" id="GO:0005737">
    <property type="term" value="C:cytoplasm"/>
    <property type="evidence" value="ECO:0007669"/>
    <property type="project" value="UniProtKB-SubCell"/>
</dbReference>
<comment type="subcellular location">
    <subcellularLocation>
        <location evidence="4">Cytoplasm</location>
    </subcellularLocation>
</comment>
<keyword evidence="10" id="KW-0808">Transferase</keyword>
<dbReference type="CDD" id="cd11327">
    <property type="entry name" value="AmyAc_Glg_debranch_2"/>
    <property type="match status" value="1"/>
</dbReference>
<evidence type="ECO:0000256" key="16">
    <source>
        <dbReference type="ARBA" id="ARBA00031477"/>
    </source>
</evidence>
<comment type="similarity">
    <text evidence="15">Belongs to the glycogen debranching enzyme family.</text>
</comment>
<evidence type="ECO:0000256" key="15">
    <source>
        <dbReference type="ARBA" id="ARBA00025780"/>
    </source>
</evidence>
<evidence type="ECO:0000256" key="9">
    <source>
        <dbReference type="ARBA" id="ARBA00022676"/>
    </source>
</evidence>
<keyword evidence="12" id="KW-0320">Glycogen biosynthesis</keyword>
<evidence type="ECO:0000256" key="14">
    <source>
        <dbReference type="ARBA" id="ARBA00023295"/>
    </source>
</evidence>
<evidence type="ECO:0000256" key="12">
    <source>
        <dbReference type="ARBA" id="ARBA00023056"/>
    </source>
</evidence>
<dbReference type="Gene3D" id="3.20.20.80">
    <property type="entry name" value="Glycosidases"/>
    <property type="match status" value="2"/>
</dbReference>
<dbReference type="Pfam" id="PF14699">
    <property type="entry name" value="hGDE_N"/>
    <property type="match status" value="1"/>
</dbReference>
<feature type="region of interest" description="Disordered" evidence="17">
    <location>
        <begin position="1"/>
        <end position="23"/>
    </location>
</feature>
<feature type="domain" description="Glycogen debranching enzyme central" evidence="21">
    <location>
        <begin position="783"/>
        <end position="1026"/>
    </location>
</feature>
<feature type="domain" description="Glycogen debranching enzyme C-terminal" evidence="18">
    <location>
        <begin position="1115"/>
        <end position="1573"/>
    </location>
</feature>
<dbReference type="Pfam" id="PF06202">
    <property type="entry name" value="GDE_C"/>
    <property type="match status" value="1"/>
</dbReference>
<keyword evidence="13" id="KW-0511">Multifunctional enzyme</keyword>
<dbReference type="InParanoid" id="W4K1A9"/>
<evidence type="ECO:0000313" key="23">
    <source>
        <dbReference type="Proteomes" id="UP000030671"/>
    </source>
</evidence>
<dbReference type="InterPro" id="IPR032788">
    <property type="entry name" value="AGL_central"/>
</dbReference>
<evidence type="ECO:0000259" key="20">
    <source>
        <dbReference type="Pfam" id="PF14701"/>
    </source>
</evidence>
<dbReference type="GeneID" id="20667618"/>
<comment type="catalytic activity">
    <reaction evidence="2">
        <text>Hydrolysis of (1-&gt;6)-alpha-D-glucosidic branch linkages in glycogen phosphorylase limit dextrin.</text>
        <dbReference type="EC" id="3.2.1.33"/>
    </reaction>
</comment>
<evidence type="ECO:0000256" key="10">
    <source>
        <dbReference type="ARBA" id="ARBA00022679"/>
    </source>
</evidence>
<dbReference type="FunFam" id="1.50.10.10:FF:000039">
    <property type="entry name" value="Glycogen debranching enzyme Gdb1, putative"/>
    <property type="match status" value="1"/>
</dbReference>
<evidence type="ECO:0000256" key="1">
    <source>
        <dbReference type="ARBA" id="ARBA00000439"/>
    </source>
</evidence>
<dbReference type="GO" id="GO:0005980">
    <property type="term" value="P:glycogen catabolic process"/>
    <property type="evidence" value="ECO:0007669"/>
    <property type="project" value="InterPro"/>
</dbReference>
<dbReference type="KEGG" id="hir:HETIRDRAFT_156063"/>
<keyword evidence="11 22" id="KW-0378">Hydrolase</keyword>
<evidence type="ECO:0000256" key="6">
    <source>
        <dbReference type="ARBA" id="ARBA00012778"/>
    </source>
</evidence>
<dbReference type="SUPFAM" id="SSF48208">
    <property type="entry name" value="Six-hairpin glycosidases"/>
    <property type="match status" value="1"/>
</dbReference>
<evidence type="ECO:0000256" key="2">
    <source>
        <dbReference type="ARBA" id="ARBA00000927"/>
    </source>
</evidence>
<evidence type="ECO:0000256" key="4">
    <source>
        <dbReference type="ARBA" id="ARBA00004496"/>
    </source>
</evidence>
<feature type="domain" description="Glycogen debranching enzyme glucanotransferase" evidence="20">
    <location>
        <begin position="190"/>
        <end position="618"/>
    </location>
</feature>
<dbReference type="GO" id="GO:0004134">
    <property type="term" value="F:4-alpha-glucanotransferase activity"/>
    <property type="evidence" value="ECO:0007669"/>
    <property type="project" value="UniProtKB-EC"/>
</dbReference>
<dbReference type="eggNOG" id="KOG3625">
    <property type="taxonomic scope" value="Eukaryota"/>
</dbReference>
<dbReference type="PANTHER" id="PTHR10569:SF2">
    <property type="entry name" value="GLYCOGEN DEBRANCHING ENZYME"/>
    <property type="match status" value="1"/>
</dbReference>
<feature type="compositionally biased region" description="Low complexity" evidence="17">
    <location>
        <begin position="1"/>
        <end position="16"/>
    </location>
</feature>
<evidence type="ECO:0000256" key="7">
    <source>
        <dbReference type="ARBA" id="ARBA00020723"/>
    </source>
</evidence>
<reference evidence="22 23" key="1">
    <citation type="journal article" date="2012" name="New Phytol.">
        <title>Insight into trade-off between wood decay and parasitism from the genome of a fungal forest pathogen.</title>
        <authorList>
            <person name="Olson A."/>
            <person name="Aerts A."/>
            <person name="Asiegbu F."/>
            <person name="Belbahri L."/>
            <person name="Bouzid O."/>
            <person name="Broberg A."/>
            <person name="Canback B."/>
            <person name="Coutinho P.M."/>
            <person name="Cullen D."/>
            <person name="Dalman K."/>
            <person name="Deflorio G."/>
            <person name="van Diepen L.T."/>
            <person name="Dunand C."/>
            <person name="Duplessis S."/>
            <person name="Durling M."/>
            <person name="Gonthier P."/>
            <person name="Grimwood J."/>
            <person name="Fossdal C.G."/>
            <person name="Hansson D."/>
            <person name="Henrissat B."/>
            <person name="Hietala A."/>
            <person name="Himmelstrand K."/>
            <person name="Hoffmeister D."/>
            <person name="Hogberg N."/>
            <person name="James T.Y."/>
            <person name="Karlsson M."/>
            <person name="Kohler A."/>
            <person name="Kues U."/>
            <person name="Lee Y.H."/>
            <person name="Lin Y.C."/>
            <person name="Lind M."/>
            <person name="Lindquist E."/>
            <person name="Lombard V."/>
            <person name="Lucas S."/>
            <person name="Lunden K."/>
            <person name="Morin E."/>
            <person name="Murat C."/>
            <person name="Park J."/>
            <person name="Raffaello T."/>
            <person name="Rouze P."/>
            <person name="Salamov A."/>
            <person name="Schmutz J."/>
            <person name="Solheim H."/>
            <person name="Stahlberg J."/>
            <person name="Velez H."/>
            <person name="de Vries R.P."/>
            <person name="Wiebenga A."/>
            <person name="Woodward S."/>
            <person name="Yakovlev I."/>
            <person name="Garbelotto M."/>
            <person name="Martin F."/>
            <person name="Grigoriev I.V."/>
            <person name="Stenlid J."/>
        </authorList>
    </citation>
    <scope>NUCLEOTIDE SEQUENCE [LARGE SCALE GENOMIC DNA]</scope>
    <source>
        <strain evidence="22 23">TC 32-1</strain>
    </source>
</reference>
<evidence type="ECO:0000256" key="17">
    <source>
        <dbReference type="SAM" id="MobiDB-lite"/>
    </source>
</evidence>
<dbReference type="EC" id="2.4.1.25" evidence="5"/>
<dbReference type="InterPro" id="IPR029436">
    <property type="entry name" value="AGL_euk_N"/>
</dbReference>
<feature type="domain" description="Eukaryotic glycogen debranching enzyme N-terminal" evidence="19">
    <location>
        <begin position="73"/>
        <end position="160"/>
    </location>
</feature>
<evidence type="ECO:0000256" key="5">
    <source>
        <dbReference type="ARBA" id="ARBA00012560"/>
    </source>
</evidence>
<sequence length="1586" mass="174738">MPLISTGSSTGSSPTSAKTLKTPADEGIAFFESDAQKGEPPIRVYELALEADGGPSKEIAYIRLPPANTPYILRVSLEAGTPASRNGVFKTNFPLDGGKFERNKFSERRLPNNFSKPIEVDLPISHAGAFAYWVEYDGSKPGSRIKGREGYFNIDPILHTKARAPILSPDLKALPPSQGGASLRDEDISLPLSAVSILSTVSKWMGPVSRWPDFFAEARDRGYNMIHWTPLQERGQSDSPYSIKDQLRYEPSMFDDGTRGGEDGGVANMDSILKSAKEEYGLLSLTDVVLNHTADNSAWLEKHPEAGYSPSNFPHLTPALELDDAIIEFSGTLESKGLPTEMRSSADIDAVVNGLRDYLKRLDFWQYYVLDVQQEKDAIGKALAAGSATAWAGPDIRGKSPSEIAQIVRAYDDGGSIQGLGKYARRFGVHIDGAVALGILQAASGDVSADSWGKVVDILNVPLYEEWANDTKIALDNIRNRLEYTRLDEHGPKMGRISKKSPIAEPYFARIRGAEKEPLKYSLAVNGWQWAADPLSNFALLPSKAYFQRTVIAWGDCVKLNYGSTPGDSPYLWDHMSKYVTSLARAFAGFRLDNCHSTPLHVGTFLLDRAREVNPDLYVVAELFTGNEDMDTIFVSRLGINSLIREAGNAGDPKEFSRIIWRDGLGKPIGSMDSACLTRPGFVASPTLSGKGPIRPCVVVPLSGSLPHALLYDQTHDNESTTTKRSAEDTLSTAGIVAFAWCGTGSVKGFDEVYPKLLELVTEKRLYELVGLGAEGQGFGGSGIAAAKRLLNNLHREMVFGRYEEGHVHQENDYIVVHRVQPSTQKGYILVAHTAFSHTAGTKDRGSIEPVRLRRSKAKYVFGASVEFSQQSLPTNSGTLGGIPSKLILLPAPSLSEGADDEGPYTDIIVPNNFPPGSIMVLETQLQGLNTTLDAFCVSGADKAFGDLDLVDLNVVLFRTEGEELDATNGEVGGYDVSGLGKLKYCGLEGWMHPMRHIIKYNDLGHPLCQHLRQGAWALDYVSSRLFKQASYLPRLTKPAEWFKERFDIVKTSVPPHLRPKYFAMIISDAHKAARRAAIEQCSDFVSSGHSFTQDLALVAVQMHGRVQSASLDPGKPTPSLAAGLPHFSSGWARCWGRDVFISLRGLFLTTGNFEDAKKHILAFASTLKHGLIPNLLDSVRNPRYNSRDSPWWMLQNIQDYVTKAPDGLALLAEPVKRRFPKDDTWVPWDDPRAYAETSTVAEIIQEVLQRHASGISFREYNAGPNLDMQMREEGFNIEIRVDWNTGLVLGGNEFNCGTWMDKMGESEKAGNKGLPGTPRDGAPVEITGLVKSTLRWLDELSGQGHFPFQGVEAIIGSGRRLVSFKEWGSLIQESFEKCYYVPLDPVNDNSYYITPSLVNRRGIYKDVFGSGVGREWSDYQFRPNFAVAMTVAPELFVPEHAMTALKLADDVLRGPLGMKTLDPNDLQYRPFYDNSNDSSDVATAKGRNYHQGPEWGWPLGFFLRAYIHFDIKVGAGNPDSTVTLHHIHGILRPSRAHIRKDPWAGLPELTNKDGAFCHDSCPTQAWSASTMLDCLEDVHKMSAAR</sequence>
<comment type="catalytic activity">
    <reaction evidence="1">
        <text>Transfers a segment of a (1-&gt;4)-alpha-D-glucan to a new position in an acceptor, which may be glucose or a (1-&gt;4)-alpha-D-glucan.</text>
        <dbReference type="EC" id="2.4.1.25"/>
    </reaction>
</comment>
<dbReference type="InterPro" id="IPR008928">
    <property type="entry name" value="6-hairpin_glycosidase_sf"/>
</dbReference>
<evidence type="ECO:0000256" key="8">
    <source>
        <dbReference type="ARBA" id="ARBA00022490"/>
    </source>
</evidence>
<evidence type="ECO:0000259" key="19">
    <source>
        <dbReference type="Pfam" id="PF14699"/>
    </source>
</evidence>
<dbReference type="RefSeq" id="XP_009549390.1">
    <property type="nucleotide sequence ID" value="XM_009551095.1"/>
</dbReference>
<organism evidence="22 23">
    <name type="scientific">Heterobasidion irregulare (strain TC 32-1)</name>
    <dbReference type="NCBI Taxonomy" id="747525"/>
    <lineage>
        <taxon>Eukaryota</taxon>
        <taxon>Fungi</taxon>
        <taxon>Dikarya</taxon>
        <taxon>Basidiomycota</taxon>
        <taxon>Agaricomycotina</taxon>
        <taxon>Agaricomycetes</taxon>
        <taxon>Russulales</taxon>
        <taxon>Bondarzewiaceae</taxon>
        <taxon>Heterobasidion</taxon>
        <taxon>Heterobasidion annosum species complex</taxon>
    </lineage>
</organism>
<dbReference type="OrthoDB" id="10248904at2759"/>
<name>W4K1A9_HETIT</name>
<dbReference type="EMBL" id="KI925461">
    <property type="protein sequence ID" value="ETW79125.1"/>
    <property type="molecule type" value="Genomic_DNA"/>
</dbReference>
<dbReference type="InterPro" id="IPR010401">
    <property type="entry name" value="AGL/Gdb1"/>
</dbReference>
<comment type="function">
    <text evidence="3">Multifunctional enzyme acting as 1,4-alpha-D-glucan:1,4-alpha-D-glucan 4-alpha-D-glycosyltransferase and amylo-1,6-glucosidase in glycogen degradation.</text>
</comment>
<dbReference type="HOGENOM" id="CLU_001517_2_0_1"/>
<dbReference type="Proteomes" id="UP000030671">
    <property type="component" value="Unassembled WGS sequence"/>
</dbReference>
<protein>
    <recommendedName>
        <fullName evidence="7">Glycogen debranching enzyme</fullName>
        <ecNumber evidence="5">2.4.1.25</ecNumber>
        <ecNumber evidence="6">3.2.1.33</ecNumber>
    </recommendedName>
    <alternativeName>
        <fullName evidence="16">Glycogen debrancher</fullName>
    </alternativeName>
</protein>
<keyword evidence="23" id="KW-1185">Reference proteome</keyword>
<proteinExistence type="inferred from homology"/>
<dbReference type="InterPro" id="IPR032790">
    <property type="entry name" value="GDE_C"/>
</dbReference>
<evidence type="ECO:0000256" key="3">
    <source>
        <dbReference type="ARBA" id="ARBA00003530"/>
    </source>
</evidence>
<keyword evidence="14" id="KW-0326">Glycosidase</keyword>